<evidence type="ECO:0000256" key="1">
    <source>
        <dbReference type="ARBA" id="ARBA00012687"/>
    </source>
</evidence>
<keyword evidence="5" id="KW-0808">Transferase</keyword>
<gene>
    <name evidence="8" type="ORF">GpartN1_g6710.t1</name>
</gene>
<reference evidence="8" key="1">
    <citation type="journal article" date="2022" name="Proc. Natl. Acad. Sci. U.S.A.">
        <title>Life cycle and functional genomics of the unicellular red alga Galdieria for elucidating algal and plant evolution and industrial use.</title>
        <authorList>
            <person name="Hirooka S."/>
            <person name="Itabashi T."/>
            <person name="Ichinose T.M."/>
            <person name="Onuma R."/>
            <person name="Fujiwara T."/>
            <person name="Yamashita S."/>
            <person name="Jong L.W."/>
            <person name="Tomita R."/>
            <person name="Iwane A.H."/>
            <person name="Miyagishima S.Y."/>
        </authorList>
    </citation>
    <scope>NUCLEOTIDE SEQUENCE</scope>
    <source>
        <strain evidence="8">NBRC 102759</strain>
    </source>
</reference>
<dbReference type="GO" id="GO:0016020">
    <property type="term" value="C:membrane"/>
    <property type="evidence" value="ECO:0007669"/>
    <property type="project" value="GOC"/>
</dbReference>
<proteinExistence type="predicted"/>
<comment type="caution">
    <text evidence="8">The sequence shown here is derived from an EMBL/GenBank/DDBJ whole genome shotgun (WGS) entry which is preliminary data.</text>
</comment>
<keyword evidence="4" id="KW-0328">Glycosyltransferase</keyword>
<reference evidence="8" key="2">
    <citation type="submission" date="2022-01" db="EMBL/GenBank/DDBJ databases">
        <authorList>
            <person name="Hirooka S."/>
            <person name="Miyagishima S.Y."/>
        </authorList>
    </citation>
    <scope>NUCLEOTIDE SEQUENCE</scope>
    <source>
        <strain evidence="8">NBRC 102759</strain>
    </source>
</reference>
<evidence type="ECO:0000313" key="8">
    <source>
        <dbReference type="EMBL" id="GJQ14919.1"/>
    </source>
</evidence>
<dbReference type="GO" id="GO:0005543">
    <property type="term" value="F:phospholipid binding"/>
    <property type="evidence" value="ECO:0007669"/>
    <property type="project" value="TreeGrafter"/>
</dbReference>
<keyword evidence="9" id="KW-1185">Reference proteome</keyword>
<evidence type="ECO:0000313" key="9">
    <source>
        <dbReference type="Proteomes" id="UP001061958"/>
    </source>
</evidence>
<evidence type="ECO:0000256" key="2">
    <source>
        <dbReference type="ARBA" id="ARBA00022516"/>
    </source>
</evidence>
<keyword evidence="3" id="KW-0441">Lipid A biosynthesis</keyword>
<evidence type="ECO:0000256" key="3">
    <source>
        <dbReference type="ARBA" id="ARBA00022556"/>
    </source>
</evidence>
<keyword evidence="6" id="KW-0443">Lipid metabolism</keyword>
<dbReference type="PANTHER" id="PTHR30372">
    <property type="entry name" value="LIPID-A-DISACCHARIDE SYNTHASE"/>
    <property type="match status" value="1"/>
</dbReference>
<evidence type="ECO:0000256" key="5">
    <source>
        <dbReference type="ARBA" id="ARBA00022679"/>
    </source>
</evidence>
<evidence type="ECO:0000256" key="7">
    <source>
        <dbReference type="ARBA" id="ARBA00048975"/>
    </source>
</evidence>
<dbReference type="AlphaFoldDB" id="A0A9C7UT68"/>
<organism evidence="8 9">
    <name type="scientific">Galdieria partita</name>
    <dbReference type="NCBI Taxonomy" id="83374"/>
    <lineage>
        <taxon>Eukaryota</taxon>
        <taxon>Rhodophyta</taxon>
        <taxon>Bangiophyceae</taxon>
        <taxon>Galdieriales</taxon>
        <taxon>Galdieriaceae</taxon>
        <taxon>Galdieria</taxon>
    </lineage>
</organism>
<dbReference type="GO" id="GO:0008915">
    <property type="term" value="F:lipid-A-disaccharide synthase activity"/>
    <property type="evidence" value="ECO:0007669"/>
    <property type="project" value="UniProtKB-EC"/>
</dbReference>
<dbReference type="EMBL" id="BQMJ01000062">
    <property type="protein sequence ID" value="GJQ14919.1"/>
    <property type="molecule type" value="Genomic_DNA"/>
</dbReference>
<dbReference type="InterPro" id="IPR003835">
    <property type="entry name" value="Glyco_trans_19"/>
</dbReference>
<dbReference type="GO" id="GO:0009245">
    <property type="term" value="P:lipid A biosynthetic process"/>
    <property type="evidence" value="ECO:0007669"/>
    <property type="project" value="UniProtKB-KW"/>
</dbReference>
<dbReference type="OrthoDB" id="2419at2759"/>
<sequence>MGGFRRHGIFHSLLLSRKKRIPHCSYHIYVIAGESSGDKLGYHLVHSLQTMDSRLVVSGVGGPLLKERGLDSLFPWEELSVMGWSSVLWRIPRLFYRLKQVERDIRVKQPDAIIAIDSKGFSSRIFQRIARNEKGWSPLRIQYVGPSVWAIKDGWKAAQQFGKWVDHLLLLFPLEAVLWKQANVPCTVVGPSFCENLAWLDKVKYPRNHSTTRLVALLGSRIQEVKRSAPLVMKCIQLLRNQGIHNLQVVIPYVGHTLSWIENWFHHEDSDIEWVNGEDEKSYFEALCTSDLAVAVSGTAVMECHICQLAVIVIYPCDGLTSYMIKRKVTVPYASMANIMLDHSIIPELLFEQCKVENLLPLIKKGLIETEWRTQQLLALQPWIHSFRELVHCQGKPSERAAKTILSLLSKKRHDEA</sequence>
<dbReference type="Proteomes" id="UP001061958">
    <property type="component" value="Unassembled WGS sequence"/>
</dbReference>
<accession>A0A9C7UT68</accession>
<protein>
    <recommendedName>
        <fullName evidence="1">lipid-A-disaccharide synthase</fullName>
        <ecNumber evidence="1">2.4.1.182</ecNumber>
    </recommendedName>
</protein>
<dbReference type="Pfam" id="PF02684">
    <property type="entry name" value="LpxB"/>
    <property type="match status" value="1"/>
</dbReference>
<name>A0A9C7UT68_9RHOD</name>
<dbReference type="SUPFAM" id="SSF53756">
    <property type="entry name" value="UDP-Glycosyltransferase/glycogen phosphorylase"/>
    <property type="match status" value="1"/>
</dbReference>
<evidence type="ECO:0000256" key="4">
    <source>
        <dbReference type="ARBA" id="ARBA00022676"/>
    </source>
</evidence>
<keyword evidence="2" id="KW-0444">Lipid biosynthesis</keyword>
<dbReference type="EC" id="2.4.1.182" evidence="1"/>
<comment type="catalytic activity">
    <reaction evidence="7">
        <text>a lipid X + a UDP-2-N,3-O-bis[(3R)-3-hydroxyacyl]-alpha-D-glucosamine = a lipid A disaccharide + UDP + H(+)</text>
        <dbReference type="Rhea" id="RHEA:67828"/>
        <dbReference type="ChEBI" id="CHEBI:15378"/>
        <dbReference type="ChEBI" id="CHEBI:58223"/>
        <dbReference type="ChEBI" id="CHEBI:137748"/>
        <dbReference type="ChEBI" id="CHEBI:176338"/>
        <dbReference type="ChEBI" id="CHEBI:176343"/>
        <dbReference type="EC" id="2.4.1.182"/>
    </reaction>
</comment>
<dbReference type="PANTHER" id="PTHR30372:SF4">
    <property type="entry name" value="LIPID-A-DISACCHARIDE SYNTHASE, MITOCHONDRIAL-RELATED"/>
    <property type="match status" value="1"/>
</dbReference>
<evidence type="ECO:0000256" key="6">
    <source>
        <dbReference type="ARBA" id="ARBA00023098"/>
    </source>
</evidence>